<keyword evidence="9" id="KW-1185">Reference proteome</keyword>
<keyword evidence="2" id="KW-1003">Cell membrane</keyword>
<evidence type="ECO:0000256" key="4">
    <source>
        <dbReference type="ARBA" id="ARBA00022989"/>
    </source>
</evidence>
<keyword evidence="4 6" id="KW-1133">Transmembrane helix</keyword>
<sequence length="683" mass="73309">MTQQTDVDTTQNEVTTRTVSLAHIGWIEIVLLLCVPGSVALALAGMVYTGAFTNILMDPGVLTTRGLPIARVVHDASAAVTIGLLVLASVALPGQKKVPGVVSYTQWTAARWAARSAAVWAAAAIVGLFLTASNAMGPVSSSVFTTQFVFFATELELGQSLLVSIACILIAFVTLLLTKNVSWVAFATVMSILSLLPLSLSGHAAGSDEHANAVNSLAIHLIGVTVWAGGLTALILLRRRLGSSLPVVVARYSVLAGWAFVAVAASGTINAMLRLSSPADLLGGYGLLILIKIVILVLLGLAGIWHRRRVIPQLVRHPDRPALFARLAVAEIVLMAVAMGVSVALSRSAPPVSQAPVESGDTRRGLLGFPFPEPVDTWRMLTSVHVDWLFLSAGVVLAALYIAAVVRLRRRGDAWPVMRTVSWVAGCVGLIYTTSGGPGVYGAVHFSTHMIQHMGLMMFVPPLLVLGGPILLALRVLPKRHDGSRGPREWILIMVHSRYLKVLSYPAVAGVIFAGSLVAFYYTDWFQYSLQTHQGHILMCLHFLASGYLFFWVLIGVDPGPGRPSYPLRLILLLATLAFHAFFGLAIMSATNVLAIDWWHALGYTDTAALLADQQVGGAIAWGAGELPVVLVALMVVRQWVASDERTAKRTDRTADRDGDAELRAYNERLLKIGDRDRRSGDA</sequence>
<proteinExistence type="predicted"/>
<feature type="transmembrane region" description="Helical" evidence="6">
    <location>
        <begin position="535"/>
        <end position="558"/>
    </location>
</feature>
<dbReference type="Proteomes" id="UP000193244">
    <property type="component" value="Unassembled WGS sequence"/>
</dbReference>
<evidence type="ECO:0000256" key="2">
    <source>
        <dbReference type="ARBA" id="ARBA00022475"/>
    </source>
</evidence>
<dbReference type="Pfam" id="PF09678">
    <property type="entry name" value="Caa3_CtaG"/>
    <property type="match status" value="1"/>
</dbReference>
<evidence type="ECO:0000256" key="3">
    <source>
        <dbReference type="ARBA" id="ARBA00022692"/>
    </source>
</evidence>
<gene>
    <name evidence="8" type="ORF">SAMN06296010_2856</name>
</gene>
<feature type="transmembrane region" description="Helical" evidence="6">
    <location>
        <begin position="29"/>
        <end position="52"/>
    </location>
</feature>
<dbReference type="Pfam" id="PF05425">
    <property type="entry name" value="CopD"/>
    <property type="match status" value="1"/>
</dbReference>
<feature type="transmembrane region" description="Helical" evidence="6">
    <location>
        <begin position="420"/>
        <end position="444"/>
    </location>
</feature>
<feature type="transmembrane region" description="Helical" evidence="6">
    <location>
        <begin position="249"/>
        <end position="269"/>
    </location>
</feature>
<dbReference type="STRING" id="150121.SAMN06296010_2856"/>
<protein>
    <submittedName>
        <fullName evidence="8">Putative copper resistance protein D</fullName>
    </submittedName>
</protein>
<feature type="transmembrane region" description="Helical" evidence="6">
    <location>
        <begin position="499"/>
        <end position="523"/>
    </location>
</feature>
<keyword evidence="3 6" id="KW-0812">Transmembrane</keyword>
<feature type="transmembrane region" description="Helical" evidence="6">
    <location>
        <begin position="323"/>
        <end position="345"/>
    </location>
</feature>
<keyword evidence="5 6" id="KW-0472">Membrane</keyword>
<name>A0A1X7KSP9_9MICO</name>
<dbReference type="InterPro" id="IPR032694">
    <property type="entry name" value="CopC/D"/>
</dbReference>
<feature type="transmembrane region" description="Helical" evidence="6">
    <location>
        <begin position="616"/>
        <end position="637"/>
    </location>
</feature>
<feature type="transmembrane region" description="Helical" evidence="6">
    <location>
        <begin position="570"/>
        <end position="596"/>
    </location>
</feature>
<feature type="domain" description="Copper resistance protein D" evidence="7">
    <location>
        <begin position="248"/>
        <end position="345"/>
    </location>
</feature>
<organism evidence="8 9">
    <name type="scientific">Agreia pratensis</name>
    <dbReference type="NCBI Taxonomy" id="150121"/>
    <lineage>
        <taxon>Bacteria</taxon>
        <taxon>Bacillati</taxon>
        <taxon>Actinomycetota</taxon>
        <taxon>Actinomycetes</taxon>
        <taxon>Micrococcales</taxon>
        <taxon>Microbacteriaceae</taxon>
        <taxon>Agreia</taxon>
    </lineage>
</organism>
<dbReference type="RefSeq" id="WP_244894772.1">
    <property type="nucleotide sequence ID" value="NZ_FXAY01000005.1"/>
</dbReference>
<feature type="transmembrane region" description="Helical" evidence="6">
    <location>
        <begin position="157"/>
        <end position="177"/>
    </location>
</feature>
<feature type="transmembrane region" description="Helical" evidence="6">
    <location>
        <begin position="281"/>
        <end position="302"/>
    </location>
</feature>
<comment type="subcellular location">
    <subcellularLocation>
        <location evidence="1">Cell membrane</location>
        <topology evidence="1">Multi-pass membrane protein</topology>
    </subcellularLocation>
</comment>
<feature type="transmembrane region" description="Helical" evidence="6">
    <location>
        <begin position="456"/>
        <end position="478"/>
    </location>
</feature>
<evidence type="ECO:0000313" key="9">
    <source>
        <dbReference type="Proteomes" id="UP000193244"/>
    </source>
</evidence>
<accession>A0A1X7KSP9</accession>
<dbReference type="EMBL" id="FXAY01000005">
    <property type="protein sequence ID" value="SMG44360.1"/>
    <property type="molecule type" value="Genomic_DNA"/>
</dbReference>
<evidence type="ECO:0000256" key="6">
    <source>
        <dbReference type="SAM" id="Phobius"/>
    </source>
</evidence>
<dbReference type="PANTHER" id="PTHR34820:SF4">
    <property type="entry name" value="INNER MEMBRANE PROTEIN YEBZ"/>
    <property type="match status" value="1"/>
</dbReference>
<dbReference type="InterPro" id="IPR019108">
    <property type="entry name" value="Caa3_assmbl_CtaG-rel"/>
</dbReference>
<evidence type="ECO:0000256" key="5">
    <source>
        <dbReference type="ARBA" id="ARBA00023136"/>
    </source>
</evidence>
<feature type="transmembrane region" description="Helical" evidence="6">
    <location>
        <begin position="112"/>
        <end position="137"/>
    </location>
</feature>
<dbReference type="AlphaFoldDB" id="A0A1X7KSP9"/>
<feature type="transmembrane region" description="Helical" evidence="6">
    <location>
        <begin position="184"/>
        <end position="205"/>
    </location>
</feature>
<dbReference type="GO" id="GO:0005886">
    <property type="term" value="C:plasma membrane"/>
    <property type="evidence" value="ECO:0007669"/>
    <property type="project" value="UniProtKB-SubCell"/>
</dbReference>
<evidence type="ECO:0000313" key="8">
    <source>
        <dbReference type="EMBL" id="SMG44360.1"/>
    </source>
</evidence>
<feature type="transmembrane region" description="Helical" evidence="6">
    <location>
        <begin position="217"/>
        <end position="237"/>
    </location>
</feature>
<dbReference type="GO" id="GO:0006825">
    <property type="term" value="P:copper ion transport"/>
    <property type="evidence" value="ECO:0007669"/>
    <property type="project" value="InterPro"/>
</dbReference>
<dbReference type="PANTHER" id="PTHR34820">
    <property type="entry name" value="INNER MEMBRANE PROTEIN YEBZ"/>
    <property type="match status" value="1"/>
</dbReference>
<evidence type="ECO:0000259" key="7">
    <source>
        <dbReference type="Pfam" id="PF05425"/>
    </source>
</evidence>
<evidence type="ECO:0000256" key="1">
    <source>
        <dbReference type="ARBA" id="ARBA00004651"/>
    </source>
</evidence>
<feature type="transmembrane region" description="Helical" evidence="6">
    <location>
        <begin position="72"/>
        <end position="92"/>
    </location>
</feature>
<dbReference type="InterPro" id="IPR008457">
    <property type="entry name" value="Cu-R_CopD_dom"/>
</dbReference>
<reference evidence="9" key="1">
    <citation type="submission" date="2017-04" db="EMBL/GenBank/DDBJ databases">
        <authorList>
            <person name="Varghese N."/>
            <person name="Submissions S."/>
        </authorList>
    </citation>
    <scope>NUCLEOTIDE SEQUENCE [LARGE SCALE GENOMIC DNA]</scope>
    <source>
        <strain evidence="9">VKM Ac-2510</strain>
    </source>
</reference>
<feature type="transmembrane region" description="Helical" evidence="6">
    <location>
        <begin position="388"/>
        <end position="408"/>
    </location>
</feature>